<dbReference type="Proteomes" id="UP000054051">
    <property type="component" value="Unassembled WGS sequence"/>
</dbReference>
<reference evidence="3 4" key="1">
    <citation type="submission" date="2011-08" db="EMBL/GenBank/DDBJ databases">
        <title>The genome of the obligate endobacterium of an arbuscular mycorrhizal fungus reveals an interphylum network of nutritional interactions.</title>
        <authorList>
            <person name="Ghignone S."/>
            <person name="Salvioli A."/>
            <person name="Anca I."/>
            <person name="Lumini E."/>
            <person name="Ortu G."/>
            <person name="Petiti L."/>
            <person name="Cruveiller S."/>
            <person name="Bianciotto V."/>
            <person name="Piffanelli P."/>
            <person name="Lanfranco L."/>
            <person name="Bonfante P."/>
        </authorList>
    </citation>
    <scope>NUCLEOTIDE SEQUENCE [LARGE SCALE GENOMIC DNA]</scope>
    <source>
        <strain evidence="3 4">BEG34</strain>
    </source>
</reference>
<dbReference type="Gene3D" id="3.30.2310.20">
    <property type="entry name" value="RelE-like"/>
    <property type="match status" value="1"/>
</dbReference>
<dbReference type="InterPro" id="IPR007712">
    <property type="entry name" value="RelE/ParE_toxin"/>
</dbReference>
<dbReference type="NCBIfam" id="TIGR02385">
    <property type="entry name" value="RelE_StbE"/>
    <property type="match status" value="1"/>
</dbReference>
<evidence type="ECO:0000256" key="1">
    <source>
        <dbReference type="ARBA" id="ARBA00022649"/>
    </source>
</evidence>
<proteinExistence type="predicted"/>
<dbReference type="eggNOG" id="COG3041">
    <property type="taxonomic scope" value="Bacteria"/>
</dbReference>
<gene>
    <name evidence="3" type="ORF">CAGGBEG34_330042</name>
</gene>
<dbReference type="InterPro" id="IPR004386">
    <property type="entry name" value="Toxin_YafQ-like"/>
</dbReference>
<protein>
    <recommendedName>
        <fullName evidence="5">Addiction module toxin, RelE/StbE family</fullName>
    </recommendedName>
</protein>
<dbReference type="RefSeq" id="WP_006683041.1">
    <property type="nucleotide sequence ID" value="NZ_CAFB01000051.1"/>
</dbReference>
<evidence type="ECO:0000313" key="4">
    <source>
        <dbReference type="Proteomes" id="UP000054051"/>
    </source>
</evidence>
<dbReference type="PANTHER" id="PTHR40588">
    <property type="entry name" value="MRNA INTERFERASE TOXIN YAFQ"/>
    <property type="match status" value="1"/>
</dbReference>
<dbReference type="AlphaFoldDB" id="G2JAZ4"/>
<dbReference type="SUPFAM" id="SSF143011">
    <property type="entry name" value="RelE-like"/>
    <property type="match status" value="1"/>
</dbReference>
<keyword evidence="1" id="KW-1277">Toxin-antitoxin system</keyword>
<keyword evidence="4" id="KW-1185">Reference proteome</keyword>
<name>G2JAZ4_9BURK</name>
<evidence type="ECO:0008006" key="5">
    <source>
        <dbReference type="Google" id="ProtNLM"/>
    </source>
</evidence>
<feature type="active site" description="Proton donor" evidence="2">
    <location>
        <position position="88"/>
    </location>
</feature>
<dbReference type="STRING" id="1070319.CAGGBEG34_330042"/>
<organism evidence="3 4">
    <name type="scientific">Candidatus Glomeribacter gigasporarum BEG34</name>
    <dbReference type="NCBI Taxonomy" id="1070319"/>
    <lineage>
        <taxon>Bacteria</taxon>
        <taxon>Pseudomonadati</taxon>
        <taxon>Pseudomonadota</taxon>
        <taxon>Betaproteobacteria</taxon>
        <taxon>Burkholderiales</taxon>
        <taxon>Burkholderiaceae</taxon>
        <taxon>Candidatus Glomeribacter</taxon>
    </lineage>
</organism>
<dbReference type="PIRSF" id="PIRSF006156">
    <property type="entry name" value="YafQ"/>
    <property type="match status" value="1"/>
</dbReference>
<accession>G2JAZ4</accession>
<sequence>MRDIDYTGAFRRDVKREQKGRNGKTLEADLMPVLEALANDQLLAARYRDHALAGNWNGSRDCHIKPDLVWIYQKPDDTQLVLLRLGSHSELKL</sequence>
<dbReference type="GO" id="GO:0006415">
    <property type="term" value="P:translational termination"/>
    <property type="evidence" value="ECO:0007669"/>
    <property type="project" value="TreeGrafter"/>
</dbReference>
<dbReference type="PANTHER" id="PTHR40588:SF1">
    <property type="entry name" value="MRNA INTERFERASE TOXIN YAFQ"/>
    <property type="match status" value="1"/>
</dbReference>
<comment type="caution">
    <text evidence="3">The sequence shown here is derived from an EMBL/GenBank/DDBJ whole genome shotgun (WGS) entry which is preliminary data.</text>
</comment>
<dbReference type="InterPro" id="IPR035093">
    <property type="entry name" value="RelE/ParE_toxin_dom_sf"/>
</dbReference>
<evidence type="ECO:0000313" key="3">
    <source>
        <dbReference type="EMBL" id="CCD29946.1"/>
    </source>
</evidence>
<dbReference type="GO" id="GO:0004521">
    <property type="term" value="F:RNA endonuclease activity"/>
    <property type="evidence" value="ECO:0007669"/>
    <property type="project" value="TreeGrafter"/>
</dbReference>
<dbReference type="EMBL" id="CAFB01000051">
    <property type="protein sequence ID" value="CCD29946.1"/>
    <property type="molecule type" value="Genomic_DNA"/>
</dbReference>
<evidence type="ECO:0000256" key="2">
    <source>
        <dbReference type="PIRSR" id="PIRSR006156-1"/>
    </source>
</evidence>
<dbReference type="GO" id="GO:0006402">
    <property type="term" value="P:mRNA catabolic process"/>
    <property type="evidence" value="ECO:0007669"/>
    <property type="project" value="TreeGrafter"/>
</dbReference>
<dbReference type="Pfam" id="PF15738">
    <property type="entry name" value="YafQ_toxin"/>
    <property type="match status" value="1"/>
</dbReference>
<dbReference type="OrthoDB" id="7030467at2"/>